<evidence type="ECO:0000256" key="1">
    <source>
        <dbReference type="ARBA" id="ARBA00022786"/>
    </source>
</evidence>
<dbReference type="Pfam" id="PF10471">
    <property type="entry name" value="ANAPC_CDC26"/>
    <property type="match status" value="1"/>
</dbReference>
<organism evidence="3 4">
    <name type="scientific">Zygosaccharomyces rouxii</name>
    <dbReference type="NCBI Taxonomy" id="4956"/>
    <lineage>
        <taxon>Eukaryota</taxon>
        <taxon>Fungi</taxon>
        <taxon>Dikarya</taxon>
        <taxon>Ascomycota</taxon>
        <taxon>Saccharomycotina</taxon>
        <taxon>Saccharomycetes</taxon>
        <taxon>Saccharomycetales</taxon>
        <taxon>Saccharomycetaceae</taxon>
        <taxon>Zygosaccharomyces</taxon>
    </lineage>
</organism>
<feature type="compositionally biased region" description="Polar residues" evidence="2">
    <location>
        <begin position="33"/>
        <end position="46"/>
    </location>
</feature>
<feature type="region of interest" description="Disordered" evidence="2">
    <location>
        <begin position="33"/>
        <end position="140"/>
    </location>
</feature>
<feature type="compositionally biased region" description="Basic and acidic residues" evidence="2">
    <location>
        <begin position="47"/>
        <end position="56"/>
    </location>
</feature>
<feature type="compositionally biased region" description="Polar residues" evidence="2">
    <location>
        <begin position="123"/>
        <end position="140"/>
    </location>
</feature>
<sequence length="140" mass="15530">MLRRPPTTLQLAQDDVSELIAELEEEKLQQRIQSQRKNLIRSSTRVESGRSDDGRLSEPAGIDSSFQISPLDGKRLPLELSEGPPRASSHWSNNNRPNKVPTPGININNSNNNNNNNAEIAGLNTTNPNTEGNPFYNQSQ</sequence>
<accession>A0A1Q3A0P9</accession>
<evidence type="ECO:0000256" key="2">
    <source>
        <dbReference type="SAM" id="MobiDB-lite"/>
    </source>
</evidence>
<comment type="caution">
    <text evidence="3">The sequence shown here is derived from an EMBL/GenBank/DDBJ whole genome shotgun (WGS) entry which is preliminary data.</text>
</comment>
<dbReference type="GO" id="GO:0005680">
    <property type="term" value="C:anaphase-promoting complex"/>
    <property type="evidence" value="ECO:0007669"/>
    <property type="project" value="InterPro"/>
</dbReference>
<feature type="compositionally biased region" description="Low complexity" evidence="2">
    <location>
        <begin position="105"/>
        <end position="117"/>
    </location>
</feature>
<dbReference type="Proteomes" id="UP000187013">
    <property type="component" value="Unassembled WGS sequence"/>
</dbReference>
<dbReference type="OrthoDB" id="4056532at2759"/>
<gene>
    <name evidence="3" type="ORF">ZYGR_0N06820</name>
</gene>
<name>A0A1Q3A0P9_ZYGRO</name>
<dbReference type="EMBL" id="BDGX01000014">
    <property type="protein sequence ID" value="GAV49275.1"/>
    <property type="molecule type" value="Genomic_DNA"/>
</dbReference>
<reference evidence="3 4" key="1">
    <citation type="submission" date="2016-08" db="EMBL/GenBank/DDBJ databases">
        <title>Draft genome sequence of allopolyploid Zygosaccharomyces rouxii.</title>
        <authorList>
            <person name="Watanabe J."/>
            <person name="Uehara K."/>
            <person name="Mogi Y."/>
            <person name="Tsukioka Y."/>
        </authorList>
    </citation>
    <scope>NUCLEOTIDE SEQUENCE [LARGE SCALE GENOMIC DNA]</scope>
    <source>
        <strain evidence="3 4">NBRC 110957</strain>
    </source>
</reference>
<keyword evidence="1" id="KW-0833">Ubl conjugation pathway</keyword>
<proteinExistence type="predicted"/>
<dbReference type="GO" id="GO:0031145">
    <property type="term" value="P:anaphase-promoting complex-dependent catabolic process"/>
    <property type="evidence" value="ECO:0007669"/>
    <property type="project" value="InterPro"/>
</dbReference>
<dbReference type="InterPro" id="IPR018860">
    <property type="entry name" value="APC_suCDC26"/>
</dbReference>
<dbReference type="OMA" id="PRASSHW"/>
<protein>
    <submittedName>
        <fullName evidence="3">Uncharacterized protein</fullName>
    </submittedName>
</protein>
<evidence type="ECO:0000313" key="4">
    <source>
        <dbReference type="Proteomes" id="UP000187013"/>
    </source>
</evidence>
<dbReference type="AlphaFoldDB" id="A0A1Q3A0P9"/>
<dbReference type="eggNOG" id="ENOG502SDJ0">
    <property type="taxonomic scope" value="Eukaryota"/>
</dbReference>
<evidence type="ECO:0000313" key="3">
    <source>
        <dbReference type="EMBL" id="GAV49275.1"/>
    </source>
</evidence>